<dbReference type="Proteomes" id="UP001417504">
    <property type="component" value="Unassembled WGS sequence"/>
</dbReference>
<protein>
    <submittedName>
        <fullName evidence="10">Uncharacterized protein</fullName>
    </submittedName>
</protein>
<evidence type="ECO:0000256" key="9">
    <source>
        <dbReference type="SAM" id="MobiDB-lite"/>
    </source>
</evidence>
<dbReference type="PANTHER" id="PTHR12692">
    <property type="entry name" value="DOLICHYL-DIPHOSPHOOLIGOSACCHARIDE--PROTEIN GLYCOSYLTRANSFERASE-RELATED"/>
    <property type="match status" value="1"/>
</dbReference>
<evidence type="ECO:0000256" key="8">
    <source>
        <dbReference type="ARBA" id="ARBA00023136"/>
    </source>
</evidence>
<evidence type="ECO:0000256" key="3">
    <source>
        <dbReference type="ARBA" id="ARBA00009561"/>
    </source>
</evidence>
<keyword evidence="8" id="KW-0472">Membrane</keyword>
<keyword evidence="4" id="KW-0812">Transmembrane</keyword>
<keyword evidence="6" id="KW-0256">Endoplasmic reticulum</keyword>
<feature type="region of interest" description="Disordered" evidence="9">
    <location>
        <begin position="230"/>
        <end position="250"/>
    </location>
</feature>
<proteinExistence type="inferred from homology"/>
<evidence type="ECO:0000256" key="1">
    <source>
        <dbReference type="ARBA" id="ARBA00002791"/>
    </source>
</evidence>
<dbReference type="AlphaFoldDB" id="A0AAP0KNP4"/>
<name>A0AAP0KNP4_9MAGN</name>
<keyword evidence="5" id="KW-0732">Signal</keyword>
<dbReference type="Pfam" id="PF04756">
    <property type="entry name" value="OST3_OST6"/>
    <property type="match status" value="1"/>
</dbReference>
<comment type="similarity">
    <text evidence="3">Belongs to the OST3/OST6 family.</text>
</comment>
<accession>A0AAP0KNP4</accession>
<evidence type="ECO:0000313" key="10">
    <source>
        <dbReference type="EMBL" id="KAK9154560.1"/>
    </source>
</evidence>
<sequence length="310" mass="34204">MLTDETLARFLTSHPTRSYSLIFFDAIHLHNKPELDLQSLHSDFTLVAHSFISNNNPNNKLFFCDIEFKHSQSSFSLFSVNSLPHIRLVAPHHQTPKHSHPMDQAHFSRFLDSLPDFVQSHTDLFVGPIDRPPAISTRQLILIFLLALFSSPFLLKRVLEGDTLLHEPLLWMTLSEDAHIYGGPKRSVQARELISVSGSSVKESIELESISSSKPISSFSGSSVEESISRGADGVYPPESSTSVGSRIVGGGGPNSTGILVTQLGEIRSPLSIGKVALIYGMPDPNLIPLKHVKNYENLIIPQSQYLSEG</sequence>
<keyword evidence="11" id="KW-1185">Reference proteome</keyword>
<dbReference type="GO" id="GO:0018279">
    <property type="term" value="P:protein N-linked glycosylation via asparagine"/>
    <property type="evidence" value="ECO:0007669"/>
    <property type="project" value="TreeGrafter"/>
</dbReference>
<comment type="caution">
    <text evidence="10">The sequence shown here is derived from an EMBL/GenBank/DDBJ whole genome shotgun (WGS) entry which is preliminary data.</text>
</comment>
<evidence type="ECO:0000256" key="5">
    <source>
        <dbReference type="ARBA" id="ARBA00022729"/>
    </source>
</evidence>
<comment type="function">
    <text evidence="1">Subunit of the oligosaccharyl transferase (OST) complex that catalyzes the initial transfer of a defined glycan (Glc(3)Man(9)GlcNAc(2) in eukaryotes) from the lipid carrier dolichol-pyrophosphate to an asparagine residue within an Asn-X-Ser/Thr consensus motif in nascent polypeptide chains, the first step in protein N-glycosylation. N-glycosylation occurs cotranslationally and the complex associates with the Sec61 complex at the channel-forming translocon complex that mediates protein translocation across the endoplasmic reticulum (ER). All subunits are required for a maximal enzyme activity.</text>
</comment>
<dbReference type="PANTHER" id="PTHR12692:SF0">
    <property type="entry name" value="GH11935P"/>
    <property type="match status" value="1"/>
</dbReference>
<dbReference type="GO" id="GO:0008250">
    <property type="term" value="C:oligosaccharyltransferase complex"/>
    <property type="evidence" value="ECO:0007669"/>
    <property type="project" value="TreeGrafter"/>
</dbReference>
<gene>
    <name evidence="10" type="ORF">Sjap_002040</name>
</gene>
<keyword evidence="7" id="KW-1133">Transmembrane helix</keyword>
<organism evidence="10 11">
    <name type="scientific">Stephania japonica</name>
    <dbReference type="NCBI Taxonomy" id="461633"/>
    <lineage>
        <taxon>Eukaryota</taxon>
        <taxon>Viridiplantae</taxon>
        <taxon>Streptophyta</taxon>
        <taxon>Embryophyta</taxon>
        <taxon>Tracheophyta</taxon>
        <taxon>Spermatophyta</taxon>
        <taxon>Magnoliopsida</taxon>
        <taxon>Ranunculales</taxon>
        <taxon>Menispermaceae</taxon>
        <taxon>Menispermoideae</taxon>
        <taxon>Cissampelideae</taxon>
        <taxon>Stephania</taxon>
    </lineage>
</organism>
<dbReference type="Gene3D" id="3.40.30.10">
    <property type="entry name" value="Glutaredoxin"/>
    <property type="match status" value="1"/>
</dbReference>
<evidence type="ECO:0000256" key="7">
    <source>
        <dbReference type="ARBA" id="ARBA00022989"/>
    </source>
</evidence>
<reference evidence="10 11" key="1">
    <citation type="submission" date="2024-01" db="EMBL/GenBank/DDBJ databases">
        <title>Genome assemblies of Stephania.</title>
        <authorList>
            <person name="Yang L."/>
        </authorList>
    </citation>
    <scope>NUCLEOTIDE SEQUENCE [LARGE SCALE GENOMIC DNA]</scope>
    <source>
        <strain evidence="10">QJT</strain>
        <tissue evidence="10">Leaf</tissue>
    </source>
</reference>
<dbReference type="EMBL" id="JBBNAE010000001">
    <property type="protein sequence ID" value="KAK9154560.1"/>
    <property type="molecule type" value="Genomic_DNA"/>
</dbReference>
<evidence type="ECO:0000313" key="11">
    <source>
        <dbReference type="Proteomes" id="UP001417504"/>
    </source>
</evidence>
<dbReference type="InterPro" id="IPR021149">
    <property type="entry name" value="OligosaccharylTrfase_OST3/OST6"/>
</dbReference>
<evidence type="ECO:0000256" key="2">
    <source>
        <dbReference type="ARBA" id="ARBA00004477"/>
    </source>
</evidence>
<evidence type="ECO:0000256" key="4">
    <source>
        <dbReference type="ARBA" id="ARBA00022692"/>
    </source>
</evidence>
<comment type="subcellular location">
    <subcellularLocation>
        <location evidence="2">Endoplasmic reticulum membrane</location>
        <topology evidence="2">Multi-pass membrane protein</topology>
    </subcellularLocation>
</comment>
<evidence type="ECO:0000256" key="6">
    <source>
        <dbReference type="ARBA" id="ARBA00022824"/>
    </source>
</evidence>